<reference evidence="2 3" key="1">
    <citation type="submission" date="2019-02" db="EMBL/GenBank/DDBJ databases">
        <title>Opniocepnalus argus genome.</title>
        <authorList>
            <person name="Zhou C."/>
            <person name="Xiao S."/>
        </authorList>
    </citation>
    <scope>NUCLEOTIDE SEQUENCE [LARGE SCALE GENOMIC DNA]</scope>
    <source>
        <strain evidence="2">OARG1902GOOAL</strain>
        <tissue evidence="2">Muscle</tissue>
    </source>
</reference>
<reference evidence="3" key="2">
    <citation type="submission" date="2019-02" db="EMBL/GenBank/DDBJ databases">
        <title>Opniocepnalus argus Var Kimnra genome.</title>
        <authorList>
            <person name="Zhou C."/>
            <person name="Xiao S."/>
        </authorList>
    </citation>
    <scope>NUCLEOTIDE SEQUENCE [LARGE SCALE GENOMIC DNA]</scope>
</reference>
<dbReference type="EMBL" id="CM015712">
    <property type="protein sequence ID" value="KAF3706935.1"/>
    <property type="molecule type" value="Genomic_DNA"/>
</dbReference>
<sequence length="101" mass="11301">MIELDTDEPEGKSDVWCHRGRRFDGVEKMKAATDRLLTIFVLFDGSTAFENRDKLNTRNRIVTDRGGGGGSEGQHVTYTEAAKPPQPDLWSLSSFIRKSQG</sequence>
<evidence type="ECO:0000313" key="3">
    <source>
        <dbReference type="Proteomes" id="UP000503349"/>
    </source>
</evidence>
<name>A0A6G1QWM9_CHAAH</name>
<protein>
    <submittedName>
        <fullName evidence="2">Uncharacterized protein</fullName>
    </submittedName>
</protein>
<dbReference type="AlphaFoldDB" id="A0A6G1QWM9"/>
<proteinExistence type="predicted"/>
<evidence type="ECO:0000256" key="1">
    <source>
        <dbReference type="SAM" id="MobiDB-lite"/>
    </source>
</evidence>
<accession>A0A6G1QWM9</accession>
<keyword evidence="3" id="KW-1185">Reference proteome</keyword>
<evidence type="ECO:0000313" key="2">
    <source>
        <dbReference type="EMBL" id="KAF3706935.1"/>
    </source>
</evidence>
<organism evidence="2 3">
    <name type="scientific">Channa argus</name>
    <name type="common">Northern snakehead</name>
    <name type="synonym">Ophicephalus argus</name>
    <dbReference type="NCBI Taxonomy" id="215402"/>
    <lineage>
        <taxon>Eukaryota</taxon>
        <taxon>Metazoa</taxon>
        <taxon>Chordata</taxon>
        <taxon>Craniata</taxon>
        <taxon>Vertebrata</taxon>
        <taxon>Euteleostomi</taxon>
        <taxon>Actinopterygii</taxon>
        <taxon>Neopterygii</taxon>
        <taxon>Teleostei</taxon>
        <taxon>Neoteleostei</taxon>
        <taxon>Acanthomorphata</taxon>
        <taxon>Anabantaria</taxon>
        <taxon>Anabantiformes</taxon>
        <taxon>Channoidei</taxon>
        <taxon>Channidae</taxon>
        <taxon>Channa</taxon>
    </lineage>
</organism>
<feature type="region of interest" description="Disordered" evidence="1">
    <location>
        <begin position="60"/>
        <end position="85"/>
    </location>
</feature>
<dbReference type="Proteomes" id="UP000503349">
    <property type="component" value="Chromosome 1"/>
</dbReference>
<gene>
    <name evidence="2" type="ORF">EXN66_Car000106</name>
</gene>